<evidence type="ECO:0000313" key="5">
    <source>
        <dbReference type="Proteomes" id="UP000887228"/>
    </source>
</evidence>
<sequence length="381" mass="43224">MLWPITSSKVTTHQFDTIDMYEVLYEFDGPKIFTSKDSNNQTYLWYESAEDFSNKRIRFLVTPTTDSQIEQLKLGHKTVYDLLKQAWLWAVDLTYDMTLANAWALGGLDDVPAKSRPEPHVTLYPEHMPLLSYRLIGPGLQEGQVPASVISRAVKGPTAALKRIFESLSQGYSSGRPEESFRRSYDLPAARFAYNSFEVAFSEPPFDQLDFDGESAYEAGSSALEDGLQWLVNQSSKEPSIIVLEALKELTPPAHGQIERAEIRGRLIKSSAVFCLNRQHRRAITEALAKHQKTDHELIQVSGQIRELDKDNFSFILRNRPNDENELKCIFTEEQYDDVVEHFSSETFVSATGRLKRSSNLLEIGDIEPTPNTNEAPEQPL</sequence>
<name>A0AA37FQ57_AQUAC</name>
<protein>
    <submittedName>
        <fullName evidence="2">Uncharacterized protein</fullName>
    </submittedName>
</protein>
<dbReference type="Proteomes" id="UP000887212">
    <property type="component" value="Unassembled WGS sequence"/>
</dbReference>
<proteinExistence type="predicted"/>
<dbReference type="RefSeq" id="WP_203789630.1">
    <property type="nucleotide sequence ID" value="NZ_AP024354.1"/>
</dbReference>
<feature type="compositionally biased region" description="Polar residues" evidence="1">
    <location>
        <begin position="370"/>
        <end position="381"/>
    </location>
</feature>
<dbReference type="EMBL" id="BPMS01000023">
    <property type="protein sequence ID" value="GIZ90284.1"/>
    <property type="molecule type" value="Genomic_DNA"/>
</dbReference>
<organism evidence="2 4">
    <name type="scientific">Aquipseudomonas alcaligenes</name>
    <name type="common">Pseudomonas alcaligenes</name>
    <dbReference type="NCBI Taxonomy" id="43263"/>
    <lineage>
        <taxon>Bacteria</taxon>
        <taxon>Pseudomonadati</taxon>
        <taxon>Pseudomonadota</taxon>
        <taxon>Gammaproteobacteria</taxon>
        <taxon>Pseudomonadales</taxon>
        <taxon>Pseudomonadaceae</taxon>
        <taxon>Aquipseudomonas</taxon>
    </lineage>
</organism>
<dbReference type="AlphaFoldDB" id="A0AA37FQ57"/>
<feature type="region of interest" description="Disordered" evidence="1">
    <location>
        <begin position="362"/>
        <end position="381"/>
    </location>
</feature>
<comment type="caution">
    <text evidence="2">The sequence shown here is derived from an EMBL/GenBank/DDBJ whole genome shotgun (WGS) entry which is preliminary data.</text>
</comment>
<dbReference type="Proteomes" id="UP000887228">
    <property type="component" value="Unassembled WGS sequence"/>
</dbReference>
<evidence type="ECO:0000256" key="1">
    <source>
        <dbReference type="SAM" id="MobiDB-lite"/>
    </source>
</evidence>
<accession>A0AA37FQ57</accession>
<dbReference type="EMBL" id="BPMT01000022">
    <property type="protein sequence ID" value="GIZ94708.1"/>
    <property type="molecule type" value="Genomic_DNA"/>
</dbReference>
<evidence type="ECO:0000313" key="3">
    <source>
        <dbReference type="EMBL" id="GIZ94708.1"/>
    </source>
</evidence>
<evidence type="ECO:0000313" key="4">
    <source>
        <dbReference type="Proteomes" id="UP000887212"/>
    </source>
</evidence>
<evidence type="ECO:0000313" key="2">
    <source>
        <dbReference type="EMBL" id="GIZ90284.1"/>
    </source>
</evidence>
<reference evidence="2 5" key="1">
    <citation type="submission" date="2021-07" db="EMBL/GenBank/DDBJ databases">
        <title>Whole genome sequencing of carbapenem-resistant Pseudomonas spp. isolated in Japan.</title>
        <authorList>
            <person name="Suzuki M."/>
            <person name="Maehana S."/>
            <person name="Kitasato H."/>
        </authorList>
    </citation>
    <scope>NUCLEOTIDE SEQUENCE</scope>
    <source>
        <strain evidence="2">KAM435</strain>
        <strain evidence="3 5">KAM436</strain>
    </source>
</reference>
<gene>
    <name evidence="2" type="ORF">KAM435_36110</name>
    <name evidence="3" type="ORF">KAM436_36760</name>
</gene>